<feature type="compositionally biased region" description="Low complexity" evidence="1">
    <location>
        <begin position="80"/>
        <end position="93"/>
    </location>
</feature>
<dbReference type="Proteomes" id="UP000751190">
    <property type="component" value="Unassembled WGS sequence"/>
</dbReference>
<sequence length="296" mass="31386">MPKSSKIKPKRSLASRKRAKNIDGAREGAAFATGLPEPLRPEVDGCMSRKLRDLLRRVGSLNPAKAEEVRQQREQRRAAAAEAQASGEASAPAHTKRKRQPGAQPPSALEPAAAAAPRGARKRKRRRTDGGGEAPERVGARATDVAARPAPPHAQSPGAHATATAERVRAAPGGARPRAPTAFKSGGRAKFGETNAAPPDLSFSRRLLQKAVSAHTRPGGAGAPQPRRVDAHGQTMAAARERERERALAVERERVIASYKAARAGPNQMQAVPAFVPRAQAGESPQDKDILCLHGR</sequence>
<gene>
    <name evidence="2" type="ORF">KFE25_013042</name>
</gene>
<feature type="compositionally biased region" description="Basic and acidic residues" evidence="1">
    <location>
        <begin position="65"/>
        <end position="79"/>
    </location>
</feature>
<feature type="compositionally biased region" description="Low complexity" evidence="1">
    <location>
        <begin position="170"/>
        <end position="180"/>
    </location>
</feature>
<comment type="caution">
    <text evidence="2">The sequence shown here is derived from an EMBL/GenBank/DDBJ whole genome shotgun (WGS) entry which is preliminary data.</text>
</comment>
<dbReference type="OMA" id="MHAVQLV"/>
<keyword evidence="3" id="KW-1185">Reference proteome</keyword>
<reference evidence="2" key="1">
    <citation type="submission" date="2021-05" db="EMBL/GenBank/DDBJ databases">
        <title>The genome of the haptophyte Pavlova lutheri (Diacronema luteri, Pavlovales) - a model for lipid biosynthesis in eukaryotic algae.</title>
        <authorList>
            <person name="Hulatt C.J."/>
            <person name="Posewitz M.C."/>
        </authorList>
    </citation>
    <scope>NUCLEOTIDE SEQUENCE</scope>
    <source>
        <strain evidence="2">NIVA-4/92</strain>
    </source>
</reference>
<feature type="compositionally biased region" description="Basic and acidic residues" evidence="1">
    <location>
        <begin position="128"/>
        <end position="139"/>
    </location>
</feature>
<evidence type="ECO:0000256" key="1">
    <source>
        <dbReference type="SAM" id="MobiDB-lite"/>
    </source>
</evidence>
<dbReference type="OrthoDB" id="10657565at2759"/>
<feature type="compositionally biased region" description="Basic residues" evidence="1">
    <location>
        <begin position="1"/>
        <end position="19"/>
    </location>
</feature>
<protein>
    <submittedName>
        <fullName evidence="2">Uncharacterized protein</fullName>
    </submittedName>
</protein>
<feature type="region of interest" description="Disordered" evidence="1">
    <location>
        <begin position="56"/>
        <end position="243"/>
    </location>
</feature>
<evidence type="ECO:0000313" key="3">
    <source>
        <dbReference type="Proteomes" id="UP000751190"/>
    </source>
</evidence>
<name>A0A8J5X6G5_DIALT</name>
<accession>A0A8J5X6G5</accession>
<organism evidence="2 3">
    <name type="scientific">Diacronema lutheri</name>
    <name type="common">Unicellular marine alga</name>
    <name type="synonym">Monochrysis lutheri</name>
    <dbReference type="NCBI Taxonomy" id="2081491"/>
    <lineage>
        <taxon>Eukaryota</taxon>
        <taxon>Haptista</taxon>
        <taxon>Haptophyta</taxon>
        <taxon>Pavlovophyceae</taxon>
        <taxon>Pavlovales</taxon>
        <taxon>Pavlovaceae</taxon>
        <taxon>Diacronema</taxon>
    </lineage>
</organism>
<feature type="region of interest" description="Disordered" evidence="1">
    <location>
        <begin position="1"/>
        <end position="43"/>
    </location>
</feature>
<dbReference type="AlphaFoldDB" id="A0A8J5X6G5"/>
<dbReference type="EMBL" id="JAGTXO010000041">
    <property type="protein sequence ID" value="KAG8459406.1"/>
    <property type="molecule type" value="Genomic_DNA"/>
</dbReference>
<proteinExistence type="predicted"/>
<evidence type="ECO:0000313" key="2">
    <source>
        <dbReference type="EMBL" id="KAG8459406.1"/>
    </source>
</evidence>